<dbReference type="InterPro" id="IPR011701">
    <property type="entry name" value="MFS"/>
</dbReference>
<dbReference type="PROSITE" id="PS50850">
    <property type="entry name" value="MFS"/>
    <property type="match status" value="1"/>
</dbReference>
<keyword evidence="7" id="KW-1185">Reference proteome</keyword>
<evidence type="ECO:0000256" key="2">
    <source>
        <dbReference type="ARBA" id="ARBA00022989"/>
    </source>
</evidence>
<dbReference type="InterPro" id="IPR047200">
    <property type="entry name" value="MFS_YcaD-like"/>
</dbReference>
<accession>A0A2T1KJ85</accession>
<dbReference type="GO" id="GO:0005886">
    <property type="term" value="C:plasma membrane"/>
    <property type="evidence" value="ECO:0007669"/>
    <property type="project" value="TreeGrafter"/>
</dbReference>
<dbReference type="Gene3D" id="1.20.1250.20">
    <property type="entry name" value="MFS general substrate transporter like domains"/>
    <property type="match status" value="2"/>
</dbReference>
<feature type="transmembrane region" description="Helical" evidence="4">
    <location>
        <begin position="322"/>
        <end position="343"/>
    </location>
</feature>
<dbReference type="OrthoDB" id="9810614at2"/>
<evidence type="ECO:0000256" key="3">
    <source>
        <dbReference type="ARBA" id="ARBA00023136"/>
    </source>
</evidence>
<feature type="transmembrane region" description="Helical" evidence="4">
    <location>
        <begin position="158"/>
        <end position="180"/>
    </location>
</feature>
<keyword evidence="1 4" id="KW-0812">Transmembrane</keyword>
<protein>
    <submittedName>
        <fullName evidence="6">MFS transporter</fullName>
    </submittedName>
</protein>
<feature type="transmembrane region" description="Helical" evidence="4">
    <location>
        <begin position="355"/>
        <end position="373"/>
    </location>
</feature>
<feature type="transmembrane region" description="Helical" evidence="4">
    <location>
        <begin position="288"/>
        <end position="310"/>
    </location>
</feature>
<proteinExistence type="predicted"/>
<feature type="transmembrane region" description="Helical" evidence="4">
    <location>
        <begin position="98"/>
        <end position="119"/>
    </location>
</feature>
<dbReference type="InterPro" id="IPR036259">
    <property type="entry name" value="MFS_trans_sf"/>
</dbReference>
<organism evidence="6 7">
    <name type="scientific">Marinobacter halophilus</name>
    <dbReference type="NCBI Taxonomy" id="1323740"/>
    <lineage>
        <taxon>Bacteria</taxon>
        <taxon>Pseudomonadati</taxon>
        <taxon>Pseudomonadota</taxon>
        <taxon>Gammaproteobacteria</taxon>
        <taxon>Pseudomonadales</taxon>
        <taxon>Marinobacteraceae</taxon>
        <taxon>Marinobacter</taxon>
    </lineage>
</organism>
<gene>
    <name evidence="6" type="ORF">C7H08_00760</name>
</gene>
<dbReference type="Pfam" id="PF07690">
    <property type="entry name" value="MFS_1"/>
    <property type="match status" value="1"/>
</dbReference>
<sequence length="427" mass="45627">MTRMVASFSALILSIVLLVSGNAFLMTLLGIRLSMEEVSPNVIGWVLVCYSIGFVFGTLYVHKIIGRVGHIRAFAAFAAMAAVVSLMYPMAVSMVFWAILRVLSGFCIAGVLVVIESWFSSRATNANRGTLFAIYQIVFYLSAAGGQLIVNVGDPANFLPFSLAAILLTIALIPLALTRMEAPVIEQSPRMSFFTLGRESFTGVAGALICGVLIGGFYALGPVYATMVGLDVARTSTFMASAIVAAMLLAWPLGRLCDRFDRRRVMFWVAVFGASAAGAVAVTGAANLALLTVLVGLFTGLSATIYPIAVAITNDRMESNRIVAASATLLLSYGIGSVIGPITMAELINRLGPSGLFYGNASFLLVLAAITSYRISHTDDVAVADQEHFVPAMPETSSVLTEMDPRNTEFHQSPEVNEMQEEMRQVG</sequence>
<reference evidence="6 7" key="1">
    <citation type="submission" date="2018-03" db="EMBL/GenBank/DDBJ databases">
        <title>Marinobacter brunus sp. nov., a marine bacterium of Gamma-proteobacteria isolated from the surface seawater of the South China Sea.</title>
        <authorList>
            <person name="Cheng H."/>
            <person name="Wu Y.-H."/>
            <person name="Xamxidin M."/>
            <person name="Xu X.-W."/>
        </authorList>
    </citation>
    <scope>NUCLEOTIDE SEQUENCE [LARGE SCALE GENOMIC DNA]</scope>
    <source>
        <strain evidence="6 7">JCM 30472</strain>
    </source>
</reference>
<keyword evidence="3 4" id="KW-0472">Membrane</keyword>
<dbReference type="RefSeq" id="WP_106669855.1">
    <property type="nucleotide sequence ID" value="NZ_BMFE01000001.1"/>
</dbReference>
<evidence type="ECO:0000259" key="5">
    <source>
        <dbReference type="PROSITE" id="PS50850"/>
    </source>
</evidence>
<dbReference type="GO" id="GO:0022857">
    <property type="term" value="F:transmembrane transporter activity"/>
    <property type="evidence" value="ECO:0007669"/>
    <property type="project" value="InterPro"/>
</dbReference>
<dbReference type="EMBL" id="PXNN01000003">
    <property type="protein sequence ID" value="PSF10068.1"/>
    <property type="molecule type" value="Genomic_DNA"/>
</dbReference>
<name>A0A2T1KJ85_9GAMM</name>
<evidence type="ECO:0000313" key="7">
    <source>
        <dbReference type="Proteomes" id="UP000238385"/>
    </source>
</evidence>
<dbReference type="CDD" id="cd17477">
    <property type="entry name" value="MFS_YcaD_like"/>
    <property type="match status" value="1"/>
</dbReference>
<comment type="caution">
    <text evidence="6">The sequence shown here is derived from an EMBL/GenBank/DDBJ whole genome shotgun (WGS) entry which is preliminary data.</text>
</comment>
<dbReference type="InterPro" id="IPR020846">
    <property type="entry name" value="MFS_dom"/>
</dbReference>
<evidence type="ECO:0000256" key="4">
    <source>
        <dbReference type="SAM" id="Phobius"/>
    </source>
</evidence>
<dbReference type="AlphaFoldDB" id="A0A2T1KJ85"/>
<feature type="transmembrane region" description="Helical" evidence="4">
    <location>
        <begin position="73"/>
        <end position="92"/>
    </location>
</feature>
<feature type="domain" description="Major facilitator superfamily (MFS) profile" evidence="5">
    <location>
        <begin position="1"/>
        <end position="379"/>
    </location>
</feature>
<dbReference type="PANTHER" id="PTHR23521">
    <property type="entry name" value="TRANSPORTER MFS SUPERFAMILY"/>
    <property type="match status" value="1"/>
</dbReference>
<evidence type="ECO:0000256" key="1">
    <source>
        <dbReference type="ARBA" id="ARBA00022692"/>
    </source>
</evidence>
<feature type="transmembrane region" description="Helical" evidence="4">
    <location>
        <begin position="201"/>
        <end position="220"/>
    </location>
</feature>
<dbReference type="PANTHER" id="PTHR23521:SF3">
    <property type="entry name" value="MFS TRANSPORTER"/>
    <property type="match status" value="1"/>
</dbReference>
<evidence type="ECO:0000313" key="6">
    <source>
        <dbReference type="EMBL" id="PSF10068.1"/>
    </source>
</evidence>
<feature type="transmembrane region" description="Helical" evidence="4">
    <location>
        <begin position="265"/>
        <end position="282"/>
    </location>
</feature>
<keyword evidence="2 4" id="KW-1133">Transmembrane helix</keyword>
<feature type="transmembrane region" description="Helical" evidence="4">
    <location>
        <begin position="131"/>
        <end position="152"/>
    </location>
</feature>
<feature type="transmembrane region" description="Helical" evidence="4">
    <location>
        <begin position="42"/>
        <end position="61"/>
    </location>
</feature>
<dbReference type="SUPFAM" id="SSF103473">
    <property type="entry name" value="MFS general substrate transporter"/>
    <property type="match status" value="1"/>
</dbReference>
<dbReference type="Proteomes" id="UP000238385">
    <property type="component" value="Unassembled WGS sequence"/>
</dbReference>
<feature type="transmembrane region" description="Helical" evidence="4">
    <location>
        <begin position="232"/>
        <end position="253"/>
    </location>
</feature>